<accession>A0ABM7M6U9</accession>
<keyword evidence="2" id="KW-1185">Reference proteome</keyword>
<evidence type="ECO:0000313" key="2">
    <source>
        <dbReference type="Proteomes" id="UP000676967"/>
    </source>
</evidence>
<protein>
    <submittedName>
        <fullName evidence="1">Uncharacterized protein</fullName>
    </submittedName>
</protein>
<evidence type="ECO:0000313" key="1">
    <source>
        <dbReference type="EMBL" id="BCJ47382.1"/>
    </source>
</evidence>
<proteinExistence type="predicted"/>
<name>A0ABM7M6U9_9ACTN</name>
<organism evidence="1 2">
    <name type="scientific">Actinoplanes ianthinogenes</name>
    <dbReference type="NCBI Taxonomy" id="122358"/>
    <lineage>
        <taxon>Bacteria</taxon>
        <taxon>Bacillati</taxon>
        <taxon>Actinomycetota</taxon>
        <taxon>Actinomycetes</taxon>
        <taxon>Micromonosporales</taxon>
        <taxon>Micromonosporaceae</taxon>
        <taxon>Actinoplanes</taxon>
    </lineage>
</organism>
<reference evidence="1 2" key="1">
    <citation type="submission" date="2020-08" db="EMBL/GenBank/DDBJ databases">
        <title>Whole genome shotgun sequence of Actinoplanes ianthinogenes NBRC 13996.</title>
        <authorList>
            <person name="Komaki H."/>
            <person name="Tamura T."/>
        </authorList>
    </citation>
    <scope>NUCLEOTIDE SEQUENCE [LARGE SCALE GENOMIC DNA]</scope>
    <source>
        <strain evidence="1 2">NBRC 13996</strain>
    </source>
</reference>
<dbReference type="EMBL" id="AP023356">
    <property type="protein sequence ID" value="BCJ47382.1"/>
    <property type="molecule type" value="Genomic_DNA"/>
</dbReference>
<gene>
    <name evidence="1" type="ORF">Aiant_80390</name>
</gene>
<sequence>MHPEMTLALANDRRRDLIAEADQERLLTSARLTRLARRARKASAVRGHPATQY</sequence>
<dbReference type="Proteomes" id="UP000676967">
    <property type="component" value="Chromosome"/>
</dbReference>